<evidence type="ECO:0000256" key="1">
    <source>
        <dbReference type="SAM" id="Phobius"/>
    </source>
</evidence>
<protein>
    <submittedName>
        <fullName evidence="2">Uncharacterized membrane protein</fullName>
    </submittedName>
</protein>
<proteinExistence type="predicted"/>
<sequence length="200" mass="22018">MSALQNKNSLKTKRLVILSIFMAIILLQTWVPFLGYIAIPPLNITIIHVTVIVATLWLGTKDGFIIGAFWGLNSLIRAYVMPTSPMYVYVFSSPLVSLLPRMIMPLIVGWFAKQTQSKLKDRLRYMLAGGLGSLLNTIFVLGAIGLFKQAEYAQISGANLDTLWQVLGGIVLVNGVPEMIFSILVTPILINALSKIPQSL</sequence>
<evidence type="ECO:0000313" key="2">
    <source>
        <dbReference type="EMBL" id="SDG55617.1"/>
    </source>
</evidence>
<reference evidence="2 3" key="1">
    <citation type="submission" date="2016-10" db="EMBL/GenBank/DDBJ databases">
        <authorList>
            <person name="de Groot N.N."/>
        </authorList>
    </citation>
    <scope>NUCLEOTIDE SEQUENCE [LARGE SCALE GENOMIC DNA]</scope>
    <source>
        <strain evidence="2 3">ATCC BAA-466</strain>
    </source>
</reference>
<evidence type="ECO:0000313" key="3">
    <source>
        <dbReference type="Proteomes" id="UP000199708"/>
    </source>
</evidence>
<accession>A0A1G7V7C8</accession>
<name>A0A1G7V7C8_9LACT</name>
<feature type="transmembrane region" description="Helical" evidence="1">
    <location>
        <begin position="123"/>
        <end position="147"/>
    </location>
</feature>
<dbReference type="GO" id="GO:0022857">
    <property type="term" value="F:transmembrane transporter activity"/>
    <property type="evidence" value="ECO:0007669"/>
    <property type="project" value="InterPro"/>
</dbReference>
<dbReference type="EMBL" id="FNCK01000015">
    <property type="protein sequence ID" value="SDG55617.1"/>
    <property type="molecule type" value="Genomic_DNA"/>
</dbReference>
<keyword evidence="1" id="KW-1133">Transmembrane helix</keyword>
<dbReference type="InterPro" id="IPR024529">
    <property type="entry name" value="ECF_trnsprt_substrate-spec"/>
</dbReference>
<keyword evidence="3" id="KW-1185">Reference proteome</keyword>
<dbReference type="RefSeq" id="WP_090290496.1">
    <property type="nucleotide sequence ID" value="NZ_FNCK01000015.1"/>
</dbReference>
<organism evidence="2 3">
    <name type="scientific">Facklamia miroungae</name>
    <dbReference type="NCBI Taxonomy" id="120956"/>
    <lineage>
        <taxon>Bacteria</taxon>
        <taxon>Bacillati</taxon>
        <taxon>Bacillota</taxon>
        <taxon>Bacilli</taxon>
        <taxon>Lactobacillales</taxon>
        <taxon>Aerococcaceae</taxon>
        <taxon>Facklamia</taxon>
    </lineage>
</organism>
<feature type="transmembrane region" description="Helical" evidence="1">
    <location>
        <begin position="86"/>
        <end position="111"/>
    </location>
</feature>
<feature type="transmembrane region" description="Helical" evidence="1">
    <location>
        <begin position="167"/>
        <end position="190"/>
    </location>
</feature>
<keyword evidence="1" id="KW-0472">Membrane</keyword>
<dbReference type="Proteomes" id="UP000199708">
    <property type="component" value="Unassembled WGS sequence"/>
</dbReference>
<dbReference type="Pfam" id="PF12822">
    <property type="entry name" value="ECF_trnsprt"/>
    <property type="match status" value="1"/>
</dbReference>
<dbReference type="STRING" id="120956.SAMN05421791_11523"/>
<dbReference type="Gene3D" id="1.10.1760.20">
    <property type="match status" value="1"/>
</dbReference>
<dbReference type="AlphaFoldDB" id="A0A1G7V7C8"/>
<feature type="transmembrane region" description="Helical" evidence="1">
    <location>
        <begin position="37"/>
        <end position="58"/>
    </location>
</feature>
<feature type="transmembrane region" description="Helical" evidence="1">
    <location>
        <begin position="12"/>
        <end position="31"/>
    </location>
</feature>
<dbReference type="OrthoDB" id="9813540at2"/>
<gene>
    <name evidence="2" type="ORF">SAMN05421791_11523</name>
</gene>
<keyword evidence="1" id="KW-0812">Transmembrane</keyword>